<comment type="caution">
    <text evidence="1">The sequence shown here is derived from an EMBL/GenBank/DDBJ whole genome shotgun (WGS) entry which is preliminary data.</text>
</comment>
<dbReference type="OrthoDB" id="2690792at2759"/>
<dbReference type="AlphaFoldDB" id="A0A409X6B5"/>
<organism evidence="1 2">
    <name type="scientific">Psilocybe cyanescens</name>
    <dbReference type="NCBI Taxonomy" id="93625"/>
    <lineage>
        <taxon>Eukaryota</taxon>
        <taxon>Fungi</taxon>
        <taxon>Dikarya</taxon>
        <taxon>Basidiomycota</taxon>
        <taxon>Agaricomycotina</taxon>
        <taxon>Agaricomycetes</taxon>
        <taxon>Agaricomycetidae</taxon>
        <taxon>Agaricales</taxon>
        <taxon>Agaricineae</taxon>
        <taxon>Strophariaceae</taxon>
        <taxon>Psilocybe</taxon>
    </lineage>
</organism>
<reference evidence="1 2" key="1">
    <citation type="journal article" date="2018" name="Evol. Lett.">
        <title>Horizontal gene cluster transfer increased hallucinogenic mushroom diversity.</title>
        <authorList>
            <person name="Reynolds H.T."/>
            <person name="Vijayakumar V."/>
            <person name="Gluck-Thaler E."/>
            <person name="Korotkin H.B."/>
            <person name="Matheny P.B."/>
            <person name="Slot J.C."/>
        </authorList>
    </citation>
    <scope>NUCLEOTIDE SEQUENCE [LARGE SCALE GENOMIC DNA]</scope>
    <source>
        <strain evidence="1 2">2631</strain>
    </source>
</reference>
<protein>
    <submittedName>
        <fullName evidence="1">Uncharacterized protein</fullName>
    </submittedName>
</protein>
<proteinExistence type="predicted"/>
<dbReference type="EMBL" id="NHYD01002524">
    <property type="protein sequence ID" value="PPQ86282.1"/>
    <property type="molecule type" value="Genomic_DNA"/>
</dbReference>
<keyword evidence="2" id="KW-1185">Reference proteome</keyword>
<dbReference type="Proteomes" id="UP000283269">
    <property type="component" value="Unassembled WGS sequence"/>
</dbReference>
<name>A0A409X6B5_PSICY</name>
<sequence length="85" mass="9503">MVIHVPGTTRPGAPKQAEYIKTDLYFPGHLAREDKRYAEAVSSIVQTFITEIGIPNIAHYKRCATLHWKLPQGNHIPPALPQQSS</sequence>
<evidence type="ECO:0000313" key="1">
    <source>
        <dbReference type="EMBL" id="PPQ86282.1"/>
    </source>
</evidence>
<gene>
    <name evidence="1" type="ORF">CVT25_005503</name>
</gene>
<dbReference type="InParanoid" id="A0A409X6B5"/>
<accession>A0A409X6B5</accession>
<evidence type="ECO:0000313" key="2">
    <source>
        <dbReference type="Proteomes" id="UP000283269"/>
    </source>
</evidence>